<keyword evidence="2" id="KW-0812">Transmembrane</keyword>
<dbReference type="EMBL" id="JACHXU010000021">
    <property type="protein sequence ID" value="MBB3209217.1"/>
    <property type="molecule type" value="Genomic_DNA"/>
</dbReference>
<keyword evidence="4" id="KW-0255">Endonuclease</keyword>
<feature type="transmembrane region" description="Helical" evidence="2">
    <location>
        <begin position="37"/>
        <end position="55"/>
    </location>
</feature>
<evidence type="ECO:0000313" key="4">
    <source>
        <dbReference type="EMBL" id="MBB3209217.1"/>
    </source>
</evidence>
<evidence type="ECO:0000313" key="5">
    <source>
        <dbReference type="Proteomes" id="UP000536179"/>
    </source>
</evidence>
<feature type="region of interest" description="Disordered" evidence="1">
    <location>
        <begin position="329"/>
        <end position="354"/>
    </location>
</feature>
<sequence>MFPFSIFTVTLLVVIAAGSLSTISNHPHWLIRAWDFPHVQLAVITVVAAGAYFLAARFHDSSTILNWTVGLLTVLILGWLAYGITPYTPLVSPQTKLAETFDDDRRLCVVISNVELENTQHDLWMKTIADADPDLAIVLEVDDRWMNAIEPFRKRYSHQIAFPQDNWYGMLLLSKFPIVQSEIRFRVTDDVPSIDAEVEMPSGERIRVLAVHPRPPEPIRDNDSAARDAELILYGRDLEAEHRPALIGGDLNDVAWSSTSRLFLRLSGMLDPRRGRGFFNSFNAKHWWMRFPLDHVFHSRHFTLRRIERLGWVGSDHFPMLLDLQCEPARKTEQEPLERRETDKEEAAELTSRV</sequence>
<dbReference type="PANTHER" id="PTHR14859:SF15">
    <property type="entry name" value="ENDONUCLEASE_EXONUCLEASE_PHOSPHATASE DOMAIN-CONTAINING PROTEIN"/>
    <property type="match status" value="1"/>
</dbReference>
<keyword evidence="5" id="KW-1185">Reference proteome</keyword>
<reference evidence="4 5" key="1">
    <citation type="submission" date="2020-08" db="EMBL/GenBank/DDBJ databases">
        <title>Genomic Encyclopedia of Type Strains, Phase III (KMG-III): the genomes of soil and plant-associated and newly described type strains.</title>
        <authorList>
            <person name="Whitman W."/>
        </authorList>
    </citation>
    <scope>NUCLEOTIDE SEQUENCE [LARGE SCALE GENOMIC DNA]</scope>
    <source>
        <strain evidence="4 5">CECT 8075</strain>
    </source>
</reference>
<dbReference type="GO" id="GO:0016020">
    <property type="term" value="C:membrane"/>
    <property type="evidence" value="ECO:0007669"/>
    <property type="project" value="GOC"/>
</dbReference>
<dbReference type="GO" id="GO:0004527">
    <property type="term" value="F:exonuclease activity"/>
    <property type="evidence" value="ECO:0007669"/>
    <property type="project" value="UniProtKB-KW"/>
</dbReference>
<accession>A0A7W5E3L0</accession>
<dbReference type="Pfam" id="PF03372">
    <property type="entry name" value="Exo_endo_phos"/>
    <property type="match status" value="1"/>
</dbReference>
<protein>
    <submittedName>
        <fullName evidence="4">Endonuclease/exonuclease/phosphatase (EEP) superfamily protein YafD</fullName>
    </submittedName>
</protein>
<feature type="compositionally biased region" description="Basic and acidic residues" evidence="1">
    <location>
        <begin position="329"/>
        <end position="347"/>
    </location>
</feature>
<gene>
    <name evidence="4" type="ORF">FHS27_005055</name>
</gene>
<dbReference type="GO" id="GO:0006506">
    <property type="term" value="P:GPI anchor biosynthetic process"/>
    <property type="evidence" value="ECO:0007669"/>
    <property type="project" value="TreeGrafter"/>
</dbReference>
<evidence type="ECO:0000256" key="2">
    <source>
        <dbReference type="SAM" id="Phobius"/>
    </source>
</evidence>
<keyword evidence="2" id="KW-1133">Transmembrane helix</keyword>
<keyword evidence="2" id="KW-0472">Membrane</keyword>
<feature type="domain" description="Endonuclease/exonuclease/phosphatase" evidence="3">
    <location>
        <begin position="113"/>
        <end position="317"/>
    </location>
</feature>
<organism evidence="4 5">
    <name type="scientific">Aporhodopirellula rubra</name>
    <dbReference type="NCBI Taxonomy" id="980271"/>
    <lineage>
        <taxon>Bacteria</taxon>
        <taxon>Pseudomonadati</taxon>
        <taxon>Planctomycetota</taxon>
        <taxon>Planctomycetia</taxon>
        <taxon>Pirellulales</taxon>
        <taxon>Pirellulaceae</taxon>
        <taxon>Aporhodopirellula</taxon>
    </lineage>
</organism>
<feature type="transmembrane region" description="Helical" evidence="2">
    <location>
        <begin position="64"/>
        <end position="84"/>
    </location>
</feature>
<name>A0A7W5E3L0_9BACT</name>
<dbReference type="InterPro" id="IPR036691">
    <property type="entry name" value="Endo/exonu/phosph_ase_sf"/>
</dbReference>
<dbReference type="SUPFAM" id="SSF56219">
    <property type="entry name" value="DNase I-like"/>
    <property type="match status" value="1"/>
</dbReference>
<dbReference type="Gene3D" id="3.60.10.10">
    <property type="entry name" value="Endonuclease/exonuclease/phosphatase"/>
    <property type="match status" value="1"/>
</dbReference>
<dbReference type="AlphaFoldDB" id="A0A7W5E3L0"/>
<keyword evidence="4" id="KW-0378">Hydrolase</keyword>
<keyword evidence="4" id="KW-0540">Nuclease</keyword>
<evidence type="ECO:0000256" key="1">
    <source>
        <dbReference type="SAM" id="MobiDB-lite"/>
    </source>
</evidence>
<dbReference type="PANTHER" id="PTHR14859">
    <property type="entry name" value="CALCOFLUOR WHITE HYPERSENSITIVE PROTEIN PRECURSOR"/>
    <property type="match status" value="1"/>
</dbReference>
<comment type="caution">
    <text evidence="4">The sequence shown here is derived from an EMBL/GenBank/DDBJ whole genome shotgun (WGS) entry which is preliminary data.</text>
</comment>
<dbReference type="GO" id="GO:0004519">
    <property type="term" value="F:endonuclease activity"/>
    <property type="evidence" value="ECO:0007669"/>
    <property type="project" value="UniProtKB-KW"/>
</dbReference>
<evidence type="ECO:0000259" key="3">
    <source>
        <dbReference type="Pfam" id="PF03372"/>
    </source>
</evidence>
<proteinExistence type="predicted"/>
<dbReference type="RefSeq" id="WP_184307642.1">
    <property type="nucleotide sequence ID" value="NZ_JACHXU010000021.1"/>
</dbReference>
<dbReference type="InterPro" id="IPR051916">
    <property type="entry name" value="GPI-anchor_lipid_remodeler"/>
</dbReference>
<dbReference type="InterPro" id="IPR005135">
    <property type="entry name" value="Endo/exonuclease/phosphatase"/>
</dbReference>
<dbReference type="Proteomes" id="UP000536179">
    <property type="component" value="Unassembled WGS sequence"/>
</dbReference>
<keyword evidence="4" id="KW-0269">Exonuclease</keyword>